<dbReference type="GO" id="GO:0042073">
    <property type="term" value="P:intraciliary transport"/>
    <property type="evidence" value="ECO:0007669"/>
    <property type="project" value="TreeGrafter"/>
</dbReference>
<proteinExistence type="inferred from homology"/>
<dbReference type="InterPro" id="IPR026188">
    <property type="entry name" value="Lebercilin-like"/>
</dbReference>
<accession>A0A6J2YDD8</accession>
<name>A0A6J2YDD8_SITOR</name>
<evidence type="ECO:0000313" key="7">
    <source>
        <dbReference type="RefSeq" id="XP_030761376.1"/>
    </source>
</evidence>
<dbReference type="InParanoid" id="A0A6J2YDD8"/>
<feature type="coiled-coil region" evidence="3">
    <location>
        <begin position="75"/>
        <end position="208"/>
    </location>
</feature>
<dbReference type="PANTHER" id="PTHR16650:SF6">
    <property type="entry name" value="GH21622P"/>
    <property type="match status" value="1"/>
</dbReference>
<dbReference type="GeneID" id="115886392"/>
<evidence type="ECO:0000256" key="2">
    <source>
        <dbReference type="ARBA" id="ARBA00023054"/>
    </source>
</evidence>
<evidence type="ECO:0000313" key="6">
    <source>
        <dbReference type="Proteomes" id="UP000504635"/>
    </source>
</evidence>
<dbReference type="KEGG" id="soy:115886392"/>
<gene>
    <name evidence="7" type="primary">LOC115886392</name>
</gene>
<feature type="region of interest" description="Disordered" evidence="4">
    <location>
        <begin position="437"/>
        <end position="457"/>
    </location>
</feature>
<dbReference type="Proteomes" id="UP000504635">
    <property type="component" value="Unplaced"/>
</dbReference>
<dbReference type="OrthoDB" id="2123794at2759"/>
<evidence type="ECO:0000256" key="3">
    <source>
        <dbReference type="SAM" id="Coils"/>
    </source>
</evidence>
<feature type="compositionally biased region" description="Low complexity" evidence="4">
    <location>
        <begin position="366"/>
        <end position="377"/>
    </location>
</feature>
<dbReference type="PANTHER" id="PTHR16650">
    <property type="entry name" value="C21ORF13-RELATED"/>
    <property type="match status" value="1"/>
</dbReference>
<dbReference type="RefSeq" id="XP_030761376.1">
    <property type="nucleotide sequence ID" value="XM_030905516.1"/>
</dbReference>
<feature type="compositionally biased region" description="Low complexity" evidence="4">
    <location>
        <begin position="320"/>
        <end position="330"/>
    </location>
</feature>
<dbReference type="InterPro" id="IPR028933">
    <property type="entry name" value="Lebercilin_dom"/>
</dbReference>
<keyword evidence="2 3" id="KW-0175">Coiled coil</keyword>
<dbReference type="GO" id="GO:0005930">
    <property type="term" value="C:axoneme"/>
    <property type="evidence" value="ECO:0007669"/>
    <property type="project" value="TreeGrafter"/>
</dbReference>
<dbReference type="Pfam" id="PF15619">
    <property type="entry name" value="Lebercilin"/>
    <property type="match status" value="1"/>
</dbReference>
<feature type="domain" description="Lebercilin" evidence="5">
    <location>
        <begin position="63"/>
        <end position="253"/>
    </location>
</feature>
<evidence type="ECO:0000256" key="1">
    <source>
        <dbReference type="ARBA" id="ARBA00010229"/>
    </source>
</evidence>
<organism evidence="6 7">
    <name type="scientific">Sitophilus oryzae</name>
    <name type="common">Rice weevil</name>
    <name type="synonym">Curculio oryzae</name>
    <dbReference type="NCBI Taxonomy" id="7048"/>
    <lineage>
        <taxon>Eukaryota</taxon>
        <taxon>Metazoa</taxon>
        <taxon>Ecdysozoa</taxon>
        <taxon>Arthropoda</taxon>
        <taxon>Hexapoda</taxon>
        <taxon>Insecta</taxon>
        <taxon>Pterygota</taxon>
        <taxon>Neoptera</taxon>
        <taxon>Endopterygota</taxon>
        <taxon>Coleoptera</taxon>
        <taxon>Polyphaga</taxon>
        <taxon>Cucujiformia</taxon>
        <taxon>Curculionidae</taxon>
        <taxon>Dryophthorinae</taxon>
        <taxon>Sitophilus</taxon>
    </lineage>
</organism>
<protein>
    <submittedName>
        <fullName evidence="7">Lebercilin-like protein isoform X1</fullName>
    </submittedName>
</protein>
<comment type="similarity">
    <text evidence="1">Belongs to the LCA5 family.</text>
</comment>
<reference evidence="7" key="1">
    <citation type="submission" date="2025-08" db="UniProtKB">
        <authorList>
            <consortium name="RefSeq"/>
        </authorList>
    </citation>
    <scope>IDENTIFICATION</scope>
    <source>
        <tissue evidence="7">Gonads</tissue>
    </source>
</reference>
<evidence type="ECO:0000259" key="5">
    <source>
        <dbReference type="Pfam" id="PF15619"/>
    </source>
</evidence>
<dbReference type="FunCoup" id="A0A6J2YDD8">
    <property type="interactions" value="1"/>
</dbReference>
<keyword evidence="6" id="KW-1185">Reference proteome</keyword>
<sequence length="664" mass="76290">MTSISSSNVSAQRSPIIQADIRSKSCDTVCTSNSSCFFKKRKPMNPLAYSIRPTYHKANNNPVKQRVMSAKLLKLRQLQSQLNDANFHLVEVARENQVLKTLQKRQDKALSKYENTNADLPRLLHSHEEEIRVLSDRNKNLKKHVKDLTEQLKLREDELLRVREQLSHLEKLNRDKHLVEREKLTDQMEDMKIRLQKSEEQVIVLNRKLILEGKTSRQRLNSELTRYKQSQRELLHALDEIDRLSGLLEAKENVVRPRNPRFLKGNMRDSVSLMSLKNLQCQKAQVSNEKLNGLKEISQTPVTEVKLEPLGSAFGRKDSGSSGSRKNSGSFRAPMENIKQRLTGDGQKNNEINGNMDDNPDDRETSSSSLKNRPSSSVKLEKLPMVVENQKTKSEDVNKEVFEEKNRTELIFPSIRNSKIITEKFISEERRVSEMQAQSKQVSFSEDTKEDEYENSSGDELTNIMHQIKREKDTKLALLKMNRNKLDNTDGNSSNGSCEQGEEDFEKLTESLDAAIQRATENSKEEFDKKLGNYCSEVLSSVKNCNKVIEVHKESLLSSKKDTNSLIDTLRRTEAAEHKLKNSFFDMNDDMSFVQEILNEEYKFQLAHNDSMKNPNQDKKPLVNLENKKKLLATLRAIDNGDSIESLEESKPNMMKEIFGHIAH</sequence>
<dbReference type="AlphaFoldDB" id="A0A6J2YDD8"/>
<evidence type="ECO:0000256" key="4">
    <source>
        <dbReference type="SAM" id="MobiDB-lite"/>
    </source>
</evidence>
<feature type="region of interest" description="Disordered" evidence="4">
    <location>
        <begin position="308"/>
        <end position="394"/>
    </location>
</feature>